<dbReference type="Proteomes" id="UP000694865">
    <property type="component" value="Unplaced"/>
</dbReference>
<organism evidence="10 11">
    <name type="scientific">Saccoglossus kowalevskii</name>
    <name type="common">Acorn worm</name>
    <dbReference type="NCBI Taxonomy" id="10224"/>
    <lineage>
        <taxon>Eukaryota</taxon>
        <taxon>Metazoa</taxon>
        <taxon>Hemichordata</taxon>
        <taxon>Enteropneusta</taxon>
        <taxon>Harrimaniidae</taxon>
        <taxon>Saccoglossus</taxon>
    </lineage>
</organism>
<gene>
    <name evidence="11" type="primary">LOC100372745</name>
</gene>
<dbReference type="SUPFAM" id="SSF52540">
    <property type="entry name" value="P-loop containing nucleoside triphosphate hydrolases"/>
    <property type="match status" value="1"/>
</dbReference>
<protein>
    <recommendedName>
        <fullName evidence="9">Carbohydrate sulfotransferase</fullName>
        <ecNumber evidence="9">2.8.2.-</ecNumber>
    </recommendedName>
</protein>
<keyword evidence="9" id="KW-0735">Signal-anchor</keyword>
<evidence type="ECO:0000256" key="5">
    <source>
        <dbReference type="ARBA" id="ARBA00022989"/>
    </source>
</evidence>
<keyword evidence="4 9" id="KW-0812">Transmembrane</keyword>
<keyword evidence="5 9" id="KW-1133">Transmembrane helix</keyword>
<evidence type="ECO:0000256" key="1">
    <source>
        <dbReference type="ARBA" id="ARBA00004323"/>
    </source>
</evidence>
<evidence type="ECO:0000313" key="11">
    <source>
        <dbReference type="RefSeq" id="XP_002741234.1"/>
    </source>
</evidence>
<evidence type="ECO:0000313" key="10">
    <source>
        <dbReference type="Proteomes" id="UP000694865"/>
    </source>
</evidence>
<comment type="similarity">
    <text evidence="2 9">Belongs to the sulfotransferase 2 family.</text>
</comment>
<dbReference type="InterPro" id="IPR005331">
    <property type="entry name" value="Sulfotransferase"/>
</dbReference>
<evidence type="ECO:0000256" key="3">
    <source>
        <dbReference type="ARBA" id="ARBA00022679"/>
    </source>
</evidence>
<evidence type="ECO:0000256" key="4">
    <source>
        <dbReference type="ARBA" id="ARBA00022692"/>
    </source>
</evidence>
<evidence type="ECO:0000256" key="7">
    <source>
        <dbReference type="ARBA" id="ARBA00023136"/>
    </source>
</evidence>
<evidence type="ECO:0000256" key="2">
    <source>
        <dbReference type="ARBA" id="ARBA00006339"/>
    </source>
</evidence>
<evidence type="ECO:0000256" key="6">
    <source>
        <dbReference type="ARBA" id="ARBA00023034"/>
    </source>
</evidence>
<dbReference type="GeneID" id="100372745"/>
<keyword evidence="9" id="KW-0119">Carbohydrate metabolism</keyword>
<feature type="transmembrane region" description="Helical" evidence="9">
    <location>
        <begin position="6"/>
        <end position="26"/>
    </location>
</feature>
<sequence length="328" mass="38777">MSSPCYLRYGIFIMAIIWFCTCVWYYKVAVNEYSPIRMMPLQHKPSPVREHNIMIKADLHRRRADLQCACDELGTRQNLRFNKNENCSAVTEQNTTIMEGKKDKNYKNVKLSHEMYVDDKYKMVYCPVPKVATSNWRRVLMVMGGRYNSTTNISDSTWGNYVKHFPRLSSFNSEEKERRLLTYTKVLFVRHPFERLLSAYRDKIERKTTRLGRRHGNINSFQSFVRFVIGHQASADVHWQTYEKLCKPCDVQYDIIGKYETLSRDANYVLQYIGADDVVTFPGWEPHGTNSSLSLLTNEYFSKVRKSEIEKLYAIYENDFKMFGYELY</sequence>
<dbReference type="PANTHER" id="PTHR12137:SF2">
    <property type="entry name" value="CARBOHYDRATE SULFOTRANSFERASE 10"/>
    <property type="match status" value="1"/>
</dbReference>
<evidence type="ECO:0000256" key="8">
    <source>
        <dbReference type="ARBA" id="ARBA00023180"/>
    </source>
</evidence>
<keyword evidence="6 9" id="KW-0333">Golgi apparatus</keyword>
<dbReference type="EC" id="2.8.2.-" evidence="9"/>
<dbReference type="InterPro" id="IPR018011">
    <property type="entry name" value="Carb_sulfotrans_8-10"/>
</dbReference>
<dbReference type="InterPro" id="IPR027417">
    <property type="entry name" value="P-loop_NTPase"/>
</dbReference>
<keyword evidence="8 9" id="KW-0325">Glycoprotein</keyword>
<dbReference type="RefSeq" id="XP_002741234.1">
    <property type="nucleotide sequence ID" value="XM_002741188.1"/>
</dbReference>
<keyword evidence="10" id="KW-1185">Reference proteome</keyword>
<dbReference type="Pfam" id="PF03567">
    <property type="entry name" value="Sulfotransfer_2"/>
    <property type="match status" value="1"/>
</dbReference>
<proteinExistence type="inferred from homology"/>
<comment type="subcellular location">
    <subcellularLocation>
        <location evidence="1 9">Golgi apparatus membrane</location>
        <topology evidence="1 9">Single-pass type II membrane protein</topology>
    </subcellularLocation>
</comment>
<dbReference type="PANTHER" id="PTHR12137">
    <property type="entry name" value="CARBOHYDRATE SULFOTRANSFERASE"/>
    <property type="match status" value="1"/>
</dbReference>
<name>A0ABM0H033_SACKO</name>
<keyword evidence="7 9" id="KW-0472">Membrane</keyword>
<accession>A0ABM0H033</accession>
<evidence type="ECO:0000256" key="9">
    <source>
        <dbReference type="RuleBase" id="RU364020"/>
    </source>
</evidence>
<keyword evidence="3 9" id="KW-0808">Transferase</keyword>
<reference evidence="11" key="1">
    <citation type="submission" date="2025-08" db="UniProtKB">
        <authorList>
            <consortium name="RefSeq"/>
        </authorList>
    </citation>
    <scope>IDENTIFICATION</scope>
    <source>
        <tissue evidence="11">Testes</tissue>
    </source>
</reference>